<dbReference type="InterPro" id="IPR001962">
    <property type="entry name" value="Asn_synthase"/>
</dbReference>
<dbReference type="InterPro" id="IPR006426">
    <property type="entry name" value="Asn_synth_AEB"/>
</dbReference>
<dbReference type="Gene3D" id="3.40.50.620">
    <property type="entry name" value="HUPs"/>
    <property type="match status" value="1"/>
</dbReference>
<dbReference type="Proteomes" id="UP001207654">
    <property type="component" value="Unassembled WGS sequence"/>
</dbReference>
<comment type="similarity">
    <text evidence="2">Belongs to the asparagine synthetase family.</text>
</comment>
<dbReference type="CDD" id="cd01991">
    <property type="entry name" value="Asn_synthase_B_C"/>
    <property type="match status" value="1"/>
</dbReference>
<comment type="caution">
    <text evidence="6">The sequence shown here is derived from an EMBL/GenBank/DDBJ whole genome shotgun (WGS) entry which is preliminary data.</text>
</comment>
<dbReference type="EC" id="6.3.5.4" evidence="3"/>
<evidence type="ECO:0000313" key="6">
    <source>
        <dbReference type="EMBL" id="MCY1082290.1"/>
    </source>
</evidence>
<reference evidence="6 7" key="1">
    <citation type="submission" date="2022-11" db="EMBL/GenBank/DDBJ databases">
        <title>Minimal conservation of predation-associated metabolite biosynthetic gene clusters underscores biosynthetic potential of Myxococcota including descriptions for ten novel species: Archangium lansinium sp. nov., Myxococcus landrumus sp. nov., Nannocystis bai.</title>
        <authorList>
            <person name="Ahearne A."/>
            <person name="Stevens C."/>
            <person name="Phillips K."/>
        </authorList>
    </citation>
    <scope>NUCLEOTIDE SEQUENCE [LARGE SCALE GENOMIC DNA]</scope>
    <source>
        <strain evidence="6 7">MIWBW</strain>
    </source>
</reference>
<evidence type="ECO:0000256" key="2">
    <source>
        <dbReference type="ARBA" id="ARBA00005752"/>
    </source>
</evidence>
<comment type="pathway">
    <text evidence="1">Amino-acid biosynthesis; L-asparagine biosynthesis; L-asparagine from L-aspartate (L-Gln route): step 1/1.</text>
</comment>
<evidence type="ECO:0000256" key="4">
    <source>
        <dbReference type="ARBA" id="ARBA00048741"/>
    </source>
</evidence>
<evidence type="ECO:0000259" key="5">
    <source>
        <dbReference type="Pfam" id="PF00733"/>
    </source>
</evidence>
<dbReference type="SUPFAM" id="SSF52402">
    <property type="entry name" value="Adenine nucleotide alpha hydrolases-like"/>
    <property type="match status" value="1"/>
</dbReference>
<evidence type="ECO:0000256" key="1">
    <source>
        <dbReference type="ARBA" id="ARBA00005187"/>
    </source>
</evidence>
<dbReference type="PANTHER" id="PTHR43284:SF1">
    <property type="entry name" value="ASPARAGINE SYNTHETASE"/>
    <property type="match status" value="1"/>
</dbReference>
<organism evidence="6 7">
    <name type="scientific">Archangium lansingense</name>
    <dbReference type="NCBI Taxonomy" id="2995310"/>
    <lineage>
        <taxon>Bacteria</taxon>
        <taxon>Pseudomonadati</taxon>
        <taxon>Myxococcota</taxon>
        <taxon>Myxococcia</taxon>
        <taxon>Myxococcales</taxon>
        <taxon>Cystobacterineae</taxon>
        <taxon>Archangiaceae</taxon>
        <taxon>Archangium</taxon>
    </lineage>
</organism>
<dbReference type="PIRSF" id="PIRSF001589">
    <property type="entry name" value="Asn_synthetase_glu-h"/>
    <property type="match status" value="1"/>
</dbReference>
<name>A0ABT4AKR6_9BACT</name>
<dbReference type="Pfam" id="PF00733">
    <property type="entry name" value="Asn_synthase"/>
    <property type="match status" value="1"/>
</dbReference>
<sequence length="453" mass="50096">MPPGHFLAVREGTVVSRRYWDLDFPDAGEERRTERPEALVDELEAVLSRAVERRLRADAPVGAYLSGGLDSTVALALAARVRGTAPRAFTIGLDGAGLDERPHAAAAARAVGAELDVVPLGPTAIADTFPELVVATESPVFDTADACLLRLAGRVRERGFKAVLTGEGSDEAFAGYPWYKSHHILSWLERHGAAWAPRLLRGALFGLVGPARASPPALLGEGRCAQEDLFEPLSRARGFLYSEALWERLGDASPLDDLDLHHPRRHRWHPLHQSLYVEHKLLLAGHLLADKGDRVSMHSSVEARYPFLDEDVVAFAASLAPEYKLRGLTDKWLLRQLAARLVPERLARRPKAMFRANPVFHGPHRPRWAEQLLSAESLRASGWFEPLAVERARKLVERLPAYAPRRYVLEAGLSGVVTTQLWHHLFLGGGLCELPVWTPPVPSAQQREHLRLG</sequence>
<feature type="domain" description="Asparagine synthetase" evidence="5">
    <location>
        <begin position="42"/>
        <end position="423"/>
    </location>
</feature>
<comment type="catalytic activity">
    <reaction evidence="4">
        <text>L-aspartate + L-glutamine + ATP + H2O = L-asparagine + L-glutamate + AMP + diphosphate + H(+)</text>
        <dbReference type="Rhea" id="RHEA:12228"/>
        <dbReference type="ChEBI" id="CHEBI:15377"/>
        <dbReference type="ChEBI" id="CHEBI:15378"/>
        <dbReference type="ChEBI" id="CHEBI:29985"/>
        <dbReference type="ChEBI" id="CHEBI:29991"/>
        <dbReference type="ChEBI" id="CHEBI:30616"/>
        <dbReference type="ChEBI" id="CHEBI:33019"/>
        <dbReference type="ChEBI" id="CHEBI:58048"/>
        <dbReference type="ChEBI" id="CHEBI:58359"/>
        <dbReference type="ChEBI" id="CHEBI:456215"/>
        <dbReference type="EC" id="6.3.5.4"/>
    </reaction>
</comment>
<dbReference type="PANTHER" id="PTHR43284">
    <property type="entry name" value="ASPARAGINE SYNTHETASE (GLUTAMINE-HYDROLYZING)"/>
    <property type="match status" value="1"/>
</dbReference>
<dbReference type="EMBL" id="JAPNKA010000001">
    <property type="protein sequence ID" value="MCY1082290.1"/>
    <property type="molecule type" value="Genomic_DNA"/>
</dbReference>
<accession>A0ABT4AKR6</accession>
<dbReference type="InterPro" id="IPR014729">
    <property type="entry name" value="Rossmann-like_a/b/a_fold"/>
</dbReference>
<protein>
    <recommendedName>
        <fullName evidence="3">asparagine synthase (glutamine-hydrolyzing)</fullName>
        <ecNumber evidence="3">6.3.5.4</ecNumber>
    </recommendedName>
</protein>
<dbReference type="InterPro" id="IPR051786">
    <property type="entry name" value="ASN_synthetase/amidase"/>
</dbReference>
<evidence type="ECO:0000256" key="3">
    <source>
        <dbReference type="ARBA" id="ARBA00012737"/>
    </source>
</evidence>
<proteinExistence type="inferred from homology"/>
<dbReference type="RefSeq" id="WP_267540863.1">
    <property type="nucleotide sequence ID" value="NZ_JAPNKA010000001.1"/>
</dbReference>
<keyword evidence="7" id="KW-1185">Reference proteome</keyword>
<evidence type="ECO:0000313" key="7">
    <source>
        <dbReference type="Proteomes" id="UP001207654"/>
    </source>
</evidence>
<gene>
    <name evidence="6" type="ORF">OV287_48385</name>
</gene>